<feature type="region of interest" description="Disordered" evidence="1">
    <location>
        <begin position="98"/>
        <end position="170"/>
    </location>
</feature>
<reference evidence="2 3" key="1">
    <citation type="submission" date="2024-09" db="EMBL/GenBank/DDBJ databases">
        <title>Whole genome analysis of Stenotrophomonas geniculata MK-1, and its biological control impact on peanut foliage fungus diseases.</title>
        <authorList>
            <person name="Ahsan T."/>
        </authorList>
    </citation>
    <scope>NUCLEOTIDE SEQUENCE [LARGE SCALE GENOMIC DNA]</scope>
    <source>
        <strain evidence="2 3">MK-1</strain>
    </source>
</reference>
<evidence type="ECO:0000313" key="3">
    <source>
        <dbReference type="Proteomes" id="UP001596115"/>
    </source>
</evidence>
<evidence type="ECO:0000256" key="1">
    <source>
        <dbReference type="SAM" id="MobiDB-lite"/>
    </source>
</evidence>
<sequence>MRSSDGYHGFRTAPIPSGWVQTGERWALWYNGRETASVTPDGGPGVRLWMEGQKMWQVKEVRAANVRQAKRYAERWCAARLYPELPLREAVARLTDSTPIQLPPPLPGLPPTREQQQQARRLAEAGRLELARIKEALEPRRPPKETKPRARDPMKAWVKAGREQLSRARI</sequence>
<protein>
    <recommendedName>
        <fullName evidence="4">Integrase</fullName>
    </recommendedName>
</protein>
<evidence type="ECO:0000313" key="2">
    <source>
        <dbReference type="EMBL" id="MFC6070050.1"/>
    </source>
</evidence>
<feature type="compositionally biased region" description="Pro residues" evidence="1">
    <location>
        <begin position="101"/>
        <end position="110"/>
    </location>
</feature>
<feature type="compositionally biased region" description="Low complexity" evidence="1">
    <location>
        <begin position="111"/>
        <end position="120"/>
    </location>
</feature>
<feature type="compositionally biased region" description="Basic and acidic residues" evidence="1">
    <location>
        <begin position="121"/>
        <end position="170"/>
    </location>
</feature>
<name>A0ABW1N0Z6_9GAMM</name>
<dbReference type="RefSeq" id="WP_262088692.1">
    <property type="nucleotide sequence ID" value="NZ_JAWISN010000006.1"/>
</dbReference>
<proteinExistence type="predicted"/>
<organism evidence="2 3">
    <name type="scientific">Stenotrophomonas geniculata</name>
    <dbReference type="NCBI Taxonomy" id="86188"/>
    <lineage>
        <taxon>Bacteria</taxon>
        <taxon>Pseudomonadati</taxon>
        <taxon>Pseudomonadota</taxon>
        <taxon>Gammaproteobacteria</taxon>
        <taxon>Lysobacterales</taxon>
        <taxon>Lysobacteraceae</taxon>
        <taxon>Stenotrophomonas</taxon>
    </lineage>
</organism>
<dbReference type="EMBL" id="JBHRFL010000015">
    <property type="protein sequence ID" value="MFC6070050.1"/>
    <property type="molecule type" value="Genomic_DNA"/>
</dbReference>
<dbReference type="Proteomes" id="UP001596115">
    <property type="component" value="Unassembled WGS sequence"/>
</dbReference>
<gene>
    <name evidence="2" type="ORF">ACFLLB_10770</name>
</gene>
<keyword evidence="3" id="KW-1185">Reference proteome</keyword>
<evidence type="ECO:0008006" key="4">
    <source>
        <dbReference type="Google" id="ProtNLM"/>
    </source>
</evidence>
<accession>A0ABW1N0Z6</accession>
<comment type="caution">
    <text evidence="2">The sequence shown here is derived from an EMBL/GenBank/DDBJ whole genome shotgun (WGS) entry which is preliminary data.</text>
</comment>